<sequence>MSHMELSLSQAAQRAHVTPTAIIALIRSQILPAEWTVRGWLMRADDLDRLVDQASRTSGVTA</sequence>
<evidence type="ECO:0000313" key="1">
    <source>
        <dbReference type="EMBL" id="THJ34831.1"/>
    </source>
</evidence>
<keyword evidence="2" id="KW-1185">Reference proteome</keyword>
<accession>A0A4S5BUM4</accession>
<proteinExistence type="predicted"/>
<dbReference type="EMBL" id="SSXH01000921">
    <property type="protein sequence ID" value="THJ34831.1"/>
    <property type="molecule type" value="Genomic_DNA"/>
</dbReference>
<dbReference type="RefSeq" id="WP_161983156.1">
    <property type="nucleotide sequence ID" value="NZ_SSXH01000921.1"/>
</dbReference>
<gene>
    <name evidence="1" type="ORF">E7Y31_22050</name>
</gene>
<protein>
    <submittedName>
        <fullName evidence="1">Helix-turn-helix domain-containing protein</fullName>
    </submittedName>
</protein>
<comment type="caution">
    <text evidence="1">The sequence shown here is derived from an EMBL/GenBank/DDBJ whole genome shotgun (WGS) entry which is preliminary data.</text>
</comment>
<dbReference type="Proteomes" id="UP000305282">
    <property type="component" value="Unassembled WGS sequence"/>
</dbReference>
<organism evidence="1 2">
    <name type="scientific">Candidatus Frankia alpina</name>
    <dbReference type="NCBI Taxonomy" id="2699483"/>
    <lineage>
        <taxon>Bacteria</taxon>
        <taxon>Bacillati</taxon>
        <taxon>Actinomycetota</taxon>
        <taxon>Actinomycetes</taxon>
        <taxon>Frankiales</taxon>
        <taxon>Frankiaceae</taxon>
        <taxon>Frankia</taxon>
    </lineage>
</organism>
<dbReference type="AlphaFoldDB" id="A0A4S5BUM4"/>
<evidence type="ECO:0000313" key="2">
    <source>
        <dbReference type="Proteomes" id="UP000305282"/>
    </source>
</evidence>
<name>A0A4S5BUM4_9ACTN</name>
<reference evidence="1 2" key="1">
    <citation type="submission" date="2019-04" db="EMBL/GenBank/DDBJ databases">
        <title>Draft genome sequences for three unisolated Alnus-infective Frankia Sp+ strains, AgTrS, AiOr and AvVan, the first sequenced Frankia strains able to sporulate in-planta.</title>
        <authorList>
            <person name="Bethencourt L."/>
            <person name="Vautrin F."/>
            <person name="Taib N."/>
            <person name="Dubost A."/>
            <person name="Castro-Garcia L."/>
            <person name="Imbaud O."/>
            <person name="Abrouk D."/>
            <person name="Fournier P."/>
            <person name="Briolay J."/>
            <person name="Nguyen A."/>
            <person name="Normand P."/>
            <person name="Fernandez M.P."/>
            <person name="Brochier-Armanet C."/>
            <person name="Herrera-Belaroussi A."/>
        </authorList>
    </citation>
    <scope>NUCLEOTIDE SEQUENCE [LARGE SCALE GENOMIC DNA]</scope>
    <source>
        <strain evidence="1 2">AvVan</strain>
    </source>
</reference>